<keyword evidence="3" id="KW-1185">Reference proteome</keyword>
<evidence type="ECO:0000313" key="2">
    <source>
        <dbReference type="EMBL" id="KAF1942472.1"/>
    </source>
</evidence>
<protein>
    <submittedName>
        <fullName evidence="2">Uncharacterized protein</fullName>
    </submittedName>
</protein>
<dbReference type="Proteomes" id="UP000800038">
    <property type="component" value="Unassembled WGS sequence"/>
</dbReference>
<dbReference type="AlphaFoldDB" id="A0A6A5SS22"/>
<organism evidence="2 3">
    <name type="scientific">Clathrospora elynae</name>
    <dbReference type="NCBI Taxonomy" id="706981"/>
    <lineage>
        <taxon>Eukaryota</taxon>
        <taxon>Fungi</taxon>
        <taxon>Dikarya</taxon>
        <taxon>Ascomycota</taxon>
        <taxon>Pezizomycotina</taxon>
        <taxon>Dothideomycetes</taxon>
        <taxon>Pleosporomycetidae</taxon>
        <taxon>Pleosporales</taxon>
        <taxon>Diademaceae</taxon>
        <taxon>Clathrospora</taxon>
    </lineage>
</organism>
<sequence length="73" mass="8003">MATQYQFGQELNQNVRRGPNINAETRNHAIRMLQGGCTVKEVADVINRSVCTVSGRRSTPAAPCSQKGTNNQQ</sequence>
<dbReference type="EMBL" id="ML976034">
    <property type="protein sequence ID" value="KAF1942472.1"/>
    <property type="molecule type" value="Genomic_DNA"/>
</dbReference>
<name>A0A6A5SS22_9PLEO</name>
<evidence type="ECO:0000256" key="1">
    <source>
        <dbReference type="SAM" id="MobiDB-lite"/>
    </source>
</evidence>
<evidence type="ECO:0000313" key="3">
    <source>
        <dbReference type="Proteomes" id="UP000800038"/>
    </source>
</evidence>
<accession>A0A6A5SS22</accession>
<reference evidence="2" key="1">
    <citation type="journal article" date="2020" name="Stud. Mycol.">
        <title>101 Dothideomycetes genomes: a test case for predicting lifestyles and emergence of pathogens.</title>
        <authorList>
            <person name="Haridas S."/>
            <person name="Albert R."/>
            <person name="Binder M."/>
            <person name="Bloem J."/>
            <person name="Labutti K."/>
            <person name="Salamov A."/>
            <person name="Andreopoulos B."/>
            <person name="Baker S."/>
            <person name="Barry K."/>
            <person name="Bills G."/>
            <person name="Bluhm B."/>
            <person name="Cannon C."/>
            <person name="Castanera R."/>
            <person name="Culley D."/>
            <person name="Daum C."/>
            <person name="Ezra D."/>
            <person name="Gonzalez J."/>
            <person name="Henrissat B."/>
            <person name="Kuo A."/>
            <person name="Liang C."/>
            <person name="Lipzen A."/>
            <person name="Lutzoni F."/>
            <person name="Magnuson J."/>
            <person name="Mondo S."/>
            <person name="Nolan M."/>
            <person name="Ohm R."/>
            <person name="Pangilinan J."/>
            <person name="Park H.-J."/>
            <person name="Ramirez L."/>
            <person name="Alfaro M."/>
            <person name="Sun H."/>
            <person name="Tritt A."/>
            <person name="Yoshinaga Y."/>
            <person name="Zwiers L.-H."/>
            <person name="Turgeon B."/>
            <person name="Goodwin S."/>
            <person name="Spatafora J."/>
            <person name="Crous P."/>
            <person name="Grigoriev I."/>
        </authorList>
    </citation>
    <scope>NUCLEOTIDE SEQUENCE</scope>
    <source>
        <strain evidence="2">CBS 161.51</strain>
    </source>
</reference>
<feature type="region of interest" description="Disordered" evidence="1">
    <location>
        <begin position="54"/>
        <end position="73"/>
    </location>
</feature>
<dbReference type="Gene3D" id="1.10.10.60">
    <property type="entry name" value="Homeodomain-like"/>
    <property type="match status" value="1"/>
</dbReference>
<proteinExistence type="predicted"/>
<gene>
    <name evidence="2" type="ORF">EJ02DRAFT_164695</name>
</gene>